<accession>A0A0C9YI18</accession>
<proteinExistence type="predicted"/>
<keyword evidence="2" id="KW-1185">Reference proteome</keyword>
<sequence length="63" mass="6852">MHGACIQGLVSAISAGMLIYAARIEMLVADFVMDPRLWRSGWKRQCIALGNLLAGAMGMSIVW</sequence>
<gene>
    <name evidence="1" type="ORF">PISMIDRAFT_678069</name>
</gene>
<evidence type="ECO:0000313" key="2">
    <source>
        <dbReference type="Proteomes" id="UP000054018"/>
    </source>
</evidence>
<dbReference type="AlphaFoldDB" id="A0A0C9YI18"/>
<dbReference type="STRING" id="765257.A0A0C9YI18"/>
<protein>
    <submittedName>
        <fullName evidence="1">Uncharacterized protein</fullName>
    </submittedName>
</protein>
<dbReference type="Proteomes" id="UP000054018">
    <property type="component" value="Unassembled WGS sequence"/>
</dbReference>
<name>A0A0C9YI18_9AGAM</name>
<reference evidence="2" key="2">
    <citation type="submission" date="2015-01" db="EMBL/GenBank/DDBJ databases">
        <title>Evolutionary Origins and Diversification of the Mycorrhizal Mutualists.</title>
        <authorList>
            <consortium name="DOE Joint Genome Institute"/>
            <consortium name="Mycorrhizal Genomics Consortium"/>
            <person name="Kohler A."/>
            <person name="Kuo A."/>
            <person name="Nagy L.G."/>
            <person name="Floudas D."/>
            <person name="Copeland A."/>
            <person name="Barry K.W."/>
            <person name="Cichocki N."/>
            <person name="Veneault-Fourrey C."/>
            <person name="LaButti K."/>
            <person name="Lindquist E.A."/>
            <person name="Lipzen A."/>
            <person name="Lundell T."/>
            <person name="Morin E."/>
            <person name="Murat C."/>
            <person name="Riley R."/>
            <person name="Ohm R."/>
            <person name="Sun H."/>
            <person name="Tunlid A."/>
            <person name="Henrissat B."/>
            <person name="Grigoriev I.V."/>
            <person name="Hibbett D.S."/>
            <person name="Martin F."/>
        </authorList>
    </citation>
    <scope>NUCLEOTIDE SEQUENCE [LARGE SCALE GENOMIC DNA]</scope>
    <source>
        <strain evidence="2">441</strain>
    </source>
</reference>
<reference evidence="1 2" key="1">
    <citation type="submission" date="2014-04" db="EMBL/GenBank/DDBJ databases">
        <authorList>
            <consortium name="DOE Joint Genome Institute"/>
            <person name="Kuo A."/>
            <person name="Kohler A."/>
            <person name="Costa M.D."/>
            <person name="Nagy L.G."/>
            <person name="Floudas D."/>
            <person name="Copeland A."/>
            <person name="Barry K.W."/>
            <person name="Cichocki N."/>
            <person name="Veneault-Fourrey C."/>
            <person name="LaButti K."/>
            <person name="Lindquist E.A."/>
            <person name="Lipzen A."/>
            <person name="Lundell T."/>
            <person name="Morin E."/>
            <person name="Murat C."/>
            <person name="Sun H."/>
            <person name="Tunlid A."/>
            <person name="Henrissat B."/>
            <person name="Grigoriev I.V."/>
            <person name="Hibbett D.S."/>
            <person name="Martin F."/>
            <person name="Nordberg H.P."/>
            <person name="Cantor M.N."/>
            <person name="Hua S.X."/>
        </authorList>
    </citation>
    <scope>NUCLEOTIDE SEQUENCE [LARGE SCALE GENOMIC DNA]</scope>
    <source>
        <strain evidence="1 2">441</strain>
    </source>
</reference>
<dbReference type="EMBL" id="KN833714">
    <property type="protein sequence ID" value="KIK24695.1"/>
    <property type="molecule type" value="Genomic_DNA"/>
</dbReference>
<evidence type="ECO:0000313" key="1">
    <source>
        <dbReference type="EMBL" id="KIK24695.1"/>
    </source>
</evidence>
<organism evidence="1 2">
    <name type="scientific">Pisolithus microcarpus 441</name>
    <dbReference type="NCBI Taxonomy" id="765257"/>
    <lineage>
        <taxon>Eukaryota</taxon>
        <taxon>Fungi</taxon>
        <taxon>Dikarya</taxon>
        <taxon>Basidiomycota</taxon>
        <taxon>Agaricomycotina</taxon>
        <taxon>Agaricomycetes</taxon>
        <taxon>Agaricomycetidae</taxon>
        <taxon>Boletales</taxon>
        <taxon>Sclerodermatineae</taxon>
        <taxon>Pisolithaceae</taxon>
        <taxon>Pisolithus</taxon>
    </lineage>
</organism>
<dbReference type="HOGENOM" id="CLU_3015200_0_0_1"/>
<dbReference type="OrthoDB" id="448280at2759"/>